<dbReference type="Gene3D" id="1.20.1640.10">
    <property type="entry name" value="Multidrug efflux transporter AcrB transmembrane domain"/>
    <property type="match status" value="2"/>
</dbReference>
<dbReference type="KEGG" id="pef:A7E78_03585"/>
<feature type="transmembrane region" description="Helical" evidence="8">
    <location>
        <begin position="1002"/>
        <end position="1023"/>
    </location>
</feature>
<feature type="transmembrane region" description="Helical" evidence="8">
    <location>
        <begin position="528"/>
        <end position="545"/>
    </location>
</feature>
<evidence type="ECO:0000256" key="4">
    <source>
        <dbReference type="ARBA" id="ARBA00022475"/>
    </source>
</evidence>
<comment type="similarity">
    <text evidence="2">Belongs to the resistance-nodulation-cell division (RND) (TC 2.A.6) family.</text>
</comment>
<accession>A0A1L3GM33</accession>
<gene>
    <name evidence="9" type="ORF">A7E78_03585</name>
</gene>
<evidence type="ECO:0000256" key="3">
    <source>
        <dbReference type="ARBA" id="ARBA00022448"/>
    </source>
</evidence>
<dbReference type="GO" id="GO:0005886">
    <property type="term" value="C:plasma membrane"/>
    <property type="evidence" value="ECO:0007669"/>
    <property type="project" value="UniProtKB-SubCell"/>
</dbReference>
<evidence type="ECO:0000256" key="7">
    <source>
        <dbReference type="ARBA" id="ARBA00023136"/>
    </source>
</evidence>
<dbReference type="SUPFAM" id="SSF82693">
    <property type="entry name" value="Multidrug efflux transporter AcrB pore domain, PN1, PN2, PC1 and PC2 subdomains"/>
    <property type="match status" value="2"/>
</dbReference>
<dbReference type="InterPro" id="IPR004763">
    <property type="entry name" value="CusA-like"/>
</dbReference>
<dbReference type="RefSeq" id="WP_072282954.1">
    <property type="nucleotide sequence ID" value="NZ_CP015519.1"/>
</dbReference>
<feature type="transmembrane region" description="Helical" evidence="8">
    <location>
        <begin position="429"/>
        <end position="454"/>
    </location>
</feature>
<keyword evidence="7 8" id="KW-0472">Membrane</keyword>
<feature type="transmembrane region" description="Helical" evidence="8">
    <location>
        <begin position="388"/>
        <end position="409"/>
    </location>
</feature>
<dbReference type="SUPFAM" id="SSF82866">
    <property type="entry name" value="Multidrug efflux transporter AcrB transmembrane domain"/>
    <property type="match status" value="2"/>
</dbReference>
<evidence type="ECO:0000256" key="5">
    <source>
        <dbReference type="ARBA" id="ARBA00022692"/>
    </source>
</evidence>
<feature type="transmembrane region" description="Helical" evidence="8">
    <location>
        <begin position="891"/>
        <end position="910"/>
    </location>
</feature>
<dbReference type="Pfam" id="PF00873">
    <property type="entry name" value="ACR_tran"/>
    <property type="match status" value="2"/>
</dbReference>
<dbReference type="Gene3D" id="3.30.70.1440">
    <property type="entry name" value="Multidrug efflux transporter AcrB pore domain"/>
    <property type="match status" value="1"/>
</dbReference>
<dbReference type="Proteomes" id="UP000182517">
    <property type="component" value="Chromosome"/>
</dbReference>
<organism evidence="9 10">
    <name type="scientific">Syntrophotalea acetylenivorans</name>
    <dbReference type="NCBI Taxonomy" id="1842532"/>
    <lineage>
        <taxon>Bacteria</taxon>
        <taxon>Pseudomonadati</taxon>
        <taxon>Thermodesulfobacteriota</taxon>
        <taxon>Desulfuromonadia</taxon>
        <taxon>Desulfuromonadales</taxon>
        <taxon>Syntrophotaleaceae</taxon>
        <taxon>Syntrophotalea</taxon>
    </lineage>
</organism>
<evidence type="ECO:0000256" key="6">
    <source>
        <dbReference type="ARBA" id="ARBA00022989"/>
    </source>
</evidence>
<sequence length="1074" mass="119182">MLEKIIEWSVRNKFMVILATAFLMVGGVYSLKNIPIDAIPDLSDVQVIVFTEYPGQAPQVVEDQVTYPLTTQMLAVPGAKVVRGYSFFGFSFVYIIFEDGTDLYWARSRVLEYLNYASGRLPRGVTPSLGPDATGVGWVYEYALQSDSHDLQQLRSIQDWFLRYELTAVEGVSEVASLGGYVKQYQVAVDPDRLLAYHITIPQIKKAIQRSNNDVGGRLVEMAETEFMVRSPGYLQSLADLEKVVVGTDRRGTPILLRDLAQVRIGPELRRGLAELDGKGETVGGIIVMRSGENALKTIDNVKEKLQSLKAGLPEGVEIVPVYDRSGLIQRSVSNLQEKLLEESIVVALVIILFLFHLPSAAVVILALPVAILMAFIIMFAQGINVNIMSLGGIAIAIGTMVDSAIIMVENAHKHLEKGGEGRTRTQAIVTAAKEVGPTIFFALLVITVSFAPVFTLQEQAGRLFKPLAFTKTYSMAAAAILAVTLVPVLMVWFIRGKIHHEDRNPISRLLIRLYHPVVDFVLRWRKTTLLVALLLVISAAYPLSRLGTEFMPPLYEGDLLYMPTTLPGISITKARELLQQTDRIIGQFPEVERVFGKVGRAETATDPAPLSMIETTILLKPEDEWREIYTERFYSEWPDWTKPLKVTLRWIWPEEKRISVEQLTEELNAAIQFPGLTNAWTMPIKTRIDMLSTGIKTPVGIKIMGPDLQTLSDLGEQVEALVRTLPGTLSAFSERVVGGNYLDFIIDRDQVARYGLTVGDVQDIIQSAIGGMNVTQTVEGLERYPVNVRYLQDYRNDLPALKRVLIPIAEGKHIPIGQVADIRIQKGPGAIKSENARRTAWVFVDLKGIDVGTYVKNARKAVAENITLPEGYNLVWSGQYEYIESTRERLLLIIPLTVVVIFVLIYLSTKSAIKTGIVFLAVPFSLVGAFWLLYLLGYNMSIGVWVGLIALAGLDAETGVVMLLYLDIAHKNWTEKGRMRTRGDLAQAIHHGAVKRIRPKVMTVITIIAGLFPIMWSTGAGADVMKRIAAPMVGGSVTSLVLEMLVYPVIFYIWRARSLDSSLEATAPGELED</sequence>
<comment type="subcellular location">
    <subcellularLocation>
        <location evidence="1">Cell membrane</location>
        <topology evidence="1">Multi-pass membrane protein</topology>
    </subcellularLocation>
</comment>
<proteinExistence type="inferred from homology"/>
<feature type="transmembrane region" description="Helical" evidence="8">
    <location>
        <begin position="943"/>
        <end position="967"/>
    </location>
</feature>
<dbReference type="STRING" id="1842532.A7E78_03585"/>
<evidence type="ECO:0000256" key="1">
    <source>
        <dbReference type="ARBA" id="ARBA00004651"/>
    </source>
</evidence>
<keyword evidence="5 8" id="KW-0812">Transmembrane</keyword>
<keyword evidence="4" id="KW-1003">Cell membrane</keyword>
<dbReference type="NCBIfam" id="TIGR00914">
    <property type="entry name" value="2A0601"/>
    <property type="match status" value="1"/>
</dbReference>
<name>A0A1L3GM33_9BACT</name>
<evidence type="ECO:0000313" key="9">
    <source>
        <dbReference type="EMBL" id="APG26993.1"/>
    </source>
</evidence>
<keyword evidence="6 8" id="KW-1133">Transmembrane helix</keyword>
<dbReference type="PRINTS" id="PR00702">
    <property type="entry name" value="ACRIFLAVINRP"/>
</dbReference>
<evidence type="ECO:0000256" key="2">
    <source>
        <dbReference type="ARBA" id="ARBA00010942"/>
    </source>
</evidence>
<dbReference type="InterPro" id="IPR027463">
    <property type="entry name" value="AcrB_DN_DC_subdom"/>
</dbReference>
<dbReference type="InterPro" id="IPR001036">
    <property type="entry name" value="Acrflvin-R"/>
</dbReference>
<reference evidence="9 10" key="1">
    <citation type="journal article" date="2017" name="Genome Announc.">
        <title>Complete Genome Sequences of Two Acetylene-Fermenting Pelobacter acetylenicus Strains.</title>
        <authorList>
            <person name="Sutton J.M."/>
            <person name="Baesman S.M."/>
            <person name="Fierst J.L."/>
            <person name="Poret-Peterson A.T."/>
            <person name="Oremland R.S."/>
            <person name="Dunlap D.S."/>
            <person name="Akob D.M."/>
        </authorList>
    </citation>
    <scope>NUCLEOTIDE SEQUENCE [LARGE SCALE GENOMIC DNA]</scope>
    <source>
        <strain evidence="9 10">SFB93</strain>
    </source>
</reference>
<dbReference type="Gene3D" id="3.30.2090.10">
    <property type="entry name" value="Multidrug efflux transporter AcrB TolC docking domain, DN and DC subdomains"/>
    <property type="match status" value="2"/>
</dbReference>
<feature type="transmembrane region" description="Helical" evidence="8">
    <location>
        <begin position="1029"/>
        <end position="1055"/>
    </location>
</feature>
<feature type="transmembrane region" description="Helical" evidence="8">
    <location>
        <begin position="340"/>
        <end position="356"/>
    </location>
</feature>
<dbReference type="SUPFAM" id="SSF82714">
    <property type="entry name" value="Multidrug efflux transporter AcrB TolC docking domain, DN and DC subdomains"/>
    <property type="match status" value="2"/>
</dbReference>
<protein>
    <submittedName>
        <fullName evidence="9">Cation transporter</fullName>
    </submittedName>
</protein>
<dbReference type="Gene3D" id="3.30.70.1430">
    <property type="entry name" value="Multidrug efflux transporter AcrB pore domain"/>
    <property type="match status" value="2"/>
</dbReference>
<keyword evidence="3" id="KW-0813">Transport</keyword>
<dbReference type="OrthoDB" id="9798415at2"/>
<dbReference type="PANTHER" id="PTHR32063:SF19">
    <property type="entry name" value="CATION EFFLUX SYSTEM PROTEIN CUSA"/>
    <property type="match status" value="1"/>
</dbReference>
<dbReference type="GO" id="GO:0042910">
    <property type="term" value="F:xenobiotic transmembrane transporter activity"/>
    <property type="evidence" value="ECO:0007669"/>
    <property type="project" value="TreeGrafter"/>
</dbReference>
<dbReference type="EMBL" id="CP015519">
    <property type="protein sequence ID" value="APG26993.1"/>
    <property type="molecule type" value="Genomic_DNA"/>
</dbReference>
<feature type="transmembrane region" description="Helical" evidence="8">
    <location>
        <begin position="917"/>
        <end position="937"/>
    </location>
</feature>
<dbReference type="Gene3D" id="3.30.70.1320">
    <property type="entry name" value="Multidrug efflux transporter AcrB pore domain like"/>
    <property type="match status" value="1"/>
</dbReference>
<evidence type="ECO:0000313" key="10">
    <source>
        <dbReference type="Proteomes" id="UP000182517"/>
    </source>
</evidence>
<dbReference type="PANTHER" id="PTHR32063">
    <property type="match status" value="1"/>
</dbReference>
<feature type="transmembrane region" description="Helical" evidence="8">
    <location>
        <begin position="474"/>
        <end position="495"/>
    </location>
</feature>
<keyword evidence="10" id="KW-1185">Reference proteome</keyword>
<dbReference type="GO" id="GO:0008324">
    <property type="term" value="F:monoatomic cation transmembrane transporter activity"/>
    <property type="evidence" value="ECO:0007669"/>
    <property type="project" value="InterPro"/>
</dbReference>
<dbReference type="AlphaFoldDB" id="A0A1L3GM33"/>
<evidence type="ECO:0000256" key="8">
    <source>
        <dbReference type="SAM" id="Phobius"/>
    </source>
</evidence>